<evidence type="ECO:0000256" key="1">
    <source>
        <dbReference type="SAM" id="MobiDB-lite"/>
    </source>
</evidence>
<evidence type="ECO:0008006" key="5">
    <source>
        <dbReference type="Google" id="ProtNLM"/>
    </source>
</evidence>
<name>A0A2L0EZW5_SORCE</name>
<proteinExistence type="predicted"/>
<protein>
    <recommendedName>
        <fullName evidence="5">Secreted protein</fullName>
    </recommendedName>
</protein>
<evidence type="ECO:0000313" key="4">
    <source>
        <dbReference type="Proteomes" id="UP000238348"/>
    </source>
</evidence>
<dbReference type="EMBL" id="CP012673">
    <property type="protein sequence ID" value="AUX44825.1"/>
    <property type="molecule type" value="Genomic_DNA"/>
</dbReference>
<dbReference type="OrthoDB" id="5520297at2"/>
<evidence type="ECO:0000256" key="2">
    <source>
        <dbReference type="SAM" id="SignalP"/>
    </source>
</evidence>
<feature type="compositionally biased region" description="Low complexity" evidence="1">
    <location>
        <begin position="40"/>
        <end position="52"/>
    </location>
</feature>
<feature type="region of interest" description="Disordered" evidence="1">
    <location>
        <begin position="40"/>
        <end position="61"/>
    </location>
</feature>
<reference evidence="3 4" key="1">
    <citation type="submission" date="2015-09" db="EMBL/GenBank/DDBJ databases">
        <title>Sorangium comparison.</title>
        <authorList>
            <person name="Zaburannyi N."/>
            <person name="Bunk B."/>
            <person name="Overmann J."/>
            <person name="Mueller R."/>
        </authorList>
    </citation>
    <scope>NUCLEOTIDE SEQUENCE [LARGE SCALE GENOMIC DNA]</scope>
    <source>
        <strain evidence="3 4">So ce26</strain>
    </source>
</reference>
<gene>
    <name evidence="3" type="ORF">SOCE26_062940</name>
</gene>
<organism evidence="3 4">
    <name type="scientific">Sorangium cellulosum</name>
    <name type="common">Polyangium cellulosum</name>
    <dbReference type="NCBI Taxonomy" id="56"/>
    <lineage>
        <taxon>Bacteria</taxon>
        <taxon>Pseudomonadati</taxon>
        <taxon>Myxococcota</taxon>
        <taxon>Polyangia</taxon>
        <taxon>Polyangiales</taxon>
        <taxon>Polyangiaceae</taxon>
        <taxon>Sorangium</taxon>
    </lineage>
</organism>
<feature type="chain" id="PRO_5014655883" description="Secreted protein" evidence="2">
    <location>
        <begin position="29"/>
        <end position="173"/>
    </location>
</feature>
<dbReference type="Proteomes" id="UP000238348">
    <property type="component" value="Chromosome"/>
</dbReference>
<keyword evidence="2" id="KW-0732">Signal</keyword>
<feature type="signal peptide" evidence="2">
    <location>
        <begin position="1"/>
        <end position="28"/>
    </location>
</feature>
<accession>A0A2L0EZW5</accession>
<sequence length="173" mass="17405">MRFGPNLALLLGALAGGLVFSAASAASAADGAGLFALPPSRPAPADRAATPSLQPPETSPGPVLSLVERAIEVMVAPNPAHVRVVPLMSRGGGGLSVVLPVCEEGCARYATRGVLLTTPRGLADSPSPLAWLTALGGRGAHAVIGPPGLAALRDDARSARAKMPQEEENALPE</sequence>
<evidence type="ECO:0000313" key="3">
    <source>
        <dbReference type="EMBL" id="AUX44825.1"/>
    </source>
</evidence>
<dbReference type="AlphaFoldDB" id="A0A2L0EZW5"/>